<dbReference type="CDD" id="cd01734">
    <property type="entry name" value="YlxS_C"/>
    <property type="match status" value="1"/>
</dbReference>
<evidence type="ECO:0000313" key="6">
    <source>
        <dbReference type="EMBL" id="HIY96759.1"/>
    </source>
</evidence>
<dbReference type="Gene3D" id="2.30.30.180">
    <property type="entry name" value="Ribosome maturation factor RimP, C-terminal domain"/>
    <property type="match status" value="1"/>
</dbReference>
<feature type="domain" description="Ribosome maturation factor RimP N-terminal" evidence="4">
    <location>
        <begin position="13"/>
        <end position="86"/>
    </location>
</feature>
<organism evidence="6 7">
    <name type="scientific">Candidatus Borkfalkia excrementigallinarum</name>
    <dbReference type="NCBI Taxonomy" id="2838506"/>
    <lineage>
        <taxon>Bacteria</taxon>
        <taxon>Bacillati</taxon>
        <taxon>Bacillota</taxon>
        <taxon>Clostridia</taxon>
        <taxon>Christensenellales</taxon>
        <taxon>Christensenellaceae</taxon>
        <taxon>Candidatus Borkfalkia</taxon>
    </lineage>
</organism>
<dbReference type="Pfam" id="PF02576">
    <property type="entry name" value="RimP_N"/>
    <property type="match status" value="1"/>
</dbReference>
<dbReference type="PANTHER" id="PTHR33867">
    <property type="entry name" value="RIBOSOME MATURATION FACTOR RIMP"/>
    <property type="match status" value="1"/>
</dbReference>
<gene>
    <name evidence="3" type="primary">rimP</name>
    <name evidence="6" type="ORF">H9729_03650</name>
</gene>
<feature type="domain" description="Ribosome maturation factor RimP C-terminal" evidence="5">
    <location>
        <begin position="90"/>
        <end position="156"/>
    </location>
</feature>
<dbReference type="GO" id="GO:0006412">
    <property type="term" value="P:translation"/>
    <property type="evidence" value="ECO:0007669"/>
    <property type="project" value="TreeGrafter"/>
</dbReference>
<dbReference type="SUPFAM" id="SSF75420">
    <property type="entry name" value="YhbC-like, N-terminal domain"/>
    <property type="match status" value="1"/>
</dbReference>
<dbReference type="SUPFAM" id="SSF74942">
    <property type="entry name" value="YhbC-like, C-terminal domain"/>
    <property type="match status" value="1"/>
</dbReference>
<dbReference type="Proteomes" id="UP000886750">
    <property type="component" value="Unassembled WGS sequence"/>
</dbReference>
<comment type="caution">
    <text evidence="6">The sequence shown here is derived from an EMBL/GenBank/DDBJ whole genome shotgun (WGS) entry which is preliminary data.</text>
</comment>
<dbReference type="HAMAP" id="MF_01077">
    <property type="entry name" value="RimP"/>
    <property type="match status" value="1"/>
</dbReference>
<dbReference type="Gene3D" id="3.30.300.70">
    <property type="entry name" value="RimP-like superfamily, N-terminal"/>
    <property type="match status" value="1"/>
</dbReference>
<dbReference type="InterPro" id="IPR035956">
    <property type="entry name" value="RimP_N_sf"/>
</dbReference>
<dbReference type="EMBL" id="DXCQ01000028">
    <property type="protein sequence ID" value="HIY96759.1"/>
    <property type="molecule type" value="Genomic_DNA"/>
</dbReference>
<comment type="function">
    <text evidence="3">Required for maturation of 30S ribosomal subunits.</text>
</comment>
<proteinExistence type="inferred from homology"/>
<keyword evidence="2 3" id="KW-0690">Ribosome biogenesis</keyword>
<dbReference type="GO" id="GO:0000028">
    <property type="term" value="P:ribosomal small subunit assembly"/>
    <property type="evidence" value="ECO:0007669"/>
    <property type="project" value="TreeGrafter"/>
</dbReference>
<name>A0A9D1ZZD9_9FIRM</name>
<dbReference type="InterPro" id="IPR003728">
    <property type="entry name" value="Ribosome_maturation_RimP"/>
</dbReference>
<sequence>MKVKTLEEIGLALAPVAQSIGVEIYEIVFRQGKNPSLTIYLDTDAEGGIDLDTCEKFHNAADPVLDELDPTFGQPYTLNVSSPGLDRPFKKDKDYLRNIGKKVEVKLYAPHKGEKFFEAVLLEYDSAAANVTLDKGGEVFKLNLSQIVKMSQAIEFD</sequence>
<evidence type="ECO:0000256" key="1">
    <source>
        <dbReference type="ARBA" id="ARBA00022490"/>
    </source>
</evidence>
<comment type="subcellular location">
    <subcellularLocation>
        <location evidence="3">Cytoplasm</location>
    </subcellularLocation>
</comment>
<evidence type="ECO:0000256" key="3">
    <source>
        <dbReference type="HAMAP-Rule" id="MF_01077"/>
    </source>
</evidence>
<dbReference type="GO" id="GO:0005829">
    <property type="term" value="C:cytosol"/>
    <property type="evidence" value="ECO:0007669"/>
    <property type="project" value="TreeGrafter"/>
</dbReference>
<dbReference type="InterPro" id="IPR036847">
    <property type="entry name" value="RimP_C_sf"/>
</dbReference>
<evidence type="ECO:0000259" key="4">
    <source>
        <dbReference type="Pfam" id="PF02576"/>
    </source>
</evidence>
<dbReference type="Pfam" id="PF17384">
    <property type="entry name" value="DUF150_C"/>
    <property type="match status" value="1"/>
</dbReference>
<reference evidence="6" key="2">
    <citation type="submission" date="2021-04" db="EMBL/GenBank/DDBJ databases">
        <authorList>
            <person name="Gilroy R."/>
        </authorList>
    </citation>
    <scope>NUCLEOTIDE SEQUENCE</scope>
    <source>
        <strain evidence="6">1345</strain>
    </source>
</reference>
<dbReference type="PANTHER" id="PTHR33867:SF1">
    <property type="entry name" value="RIBOSOME MATURATION FACTOR RIMP"/>
    <property type="match status" value="1"/>
</dbReference>
<dbReference type="InterPro" id="IPR028998">
    <property type="entry name" value="RimP_C"/>
</dbReference>
<accession>A0A9D1ZZD9</accession>
<evidence type="ECO:0000256" key="2">
    <source>
        <dbReference type="ARBA" id="ARBA00022517"/>
    </source>
</evidence>
<keyword evidence="1 3" id="KW-0963">Cytoplasm</keyword>
<dbReference type="AlphaFoldDB" id="A0A9D1ZZD9"/>
<evidence type="ECO:0000313" key="7">
    <source>
        <dbReference type="Proteomes" id="UP000886750"/>
    </source>
</evidence>
<comment type="similarity">
    <text evidence="3">Belongs to the RimP family.</text>
</comment>
<evidence type="ECO:0000259" key="5">
    <source>
        <dbReference type="Pfam" id="PF17384"/>
    </source>
</evidence>
<reference evidence="6" key="1">
    <citation type="journal article" date="2021" name="PeerJ">
        <title>Extensive microbial diversity within the chicken gut microbiome revealed by metagenomics and culture.</title>
        <authorList>
            <person name="Gilroy R."/>
            <person name="Ravi A."/>
            <person name="Getino M."/>
            <person name="Pursley I."/>
            <person name="Horton D.L."/>
            <person name="Alikhan N.F."/>
            <person name="Baker D."/>
            <person name="Gharbi K."/>
            <person name="Hall N."/>
            <person name="Watson M."/>
            <person name="Adriaenssens E.M."/>
            <person name="Foster-Nyarko E."/>
            <person name="Jarju S."/>
            <person name="Secka A."/>
            <person name="Antonio M."/>
            <person name="Oren A."/>
            <person name="Chaudhuri R.R."/>
            <person name="La Ragione R."/>
            <person name="Hildebrand F."/>
            <person name="Pallen M.J."/>
        </authorList>
    </citation>
    <scope>NUCLEOTIDE SEQUENCE</scope>
    <source>
        <strain evidence="6">1345</strain>
    </source>
</reference>
<protein>
    <recommendedName>
        <fullName evidence="3">Ribosome maturation factor RimP</fullName>
    </recommendedName>
</protein>
<dbReference type="InterPro" id="IPR028989">
    <property type="entry name" value="RimP_N"/>
</dbReference>